<dbReference type="RefSeq" id="WP_126530934.1">
    <property type="nucleotide sequence ID" value="NZ_JAMWJM010000005.1"/>
</dbReference>
<dbReference type="Proteomes" id="UP000281904">
    <property type="component" value="Chromosome"/>
</dbReference>
<sequence>MINIDSLDEFSSEFLTLLKKLTGDELRDEDLYLAENHSLVDSIQHDMRNINLSIALFIKAKNSHDELAMRAALLHIRSFMMGVYGVFYQTVEDIDRFFALPNEISFPEDYKIPEHYNYPIK</sequence>
<organism evidence="1 2">
    <name type="scientific">Serratia rubidaea</name>
    <name type="common">Serratia marinorubra</name>
    <dbReference type="NCBI Taxonomy" id="61652"/>
    <lineage>
        <taxon>Bacteria</taxon>
        <taxon>Pseudomonadati</taxon>
        <taxon>Pseudomonadota</taxon>
        <taxon>Gammaproteobacteria</taxon>
        <taxon>Enterobacterales</taxon>
        <taxon>Yersiniaceae</taxon>
        <taxon>Serratia</taxon>
    </lineage>
</organism>
<proteinExistence type="predicted"/>
<dbReference type="Gene3D" id="6.10.290.10">
    <property type="match status" value="1"/>
</dbReference>
<dbReference type="EMBL" id="LR134493">
    <property type="protein sequence ID" value="VEI63198.1"/>
    <property type="molecule type" value="Genomic_DNA"/>
</dbReference>
<dbReference type="AlphaFoldDB" id="A0A448S664"/>
<accession>A0A448S664</accession>
<gene>
    <name evidence="1" type="ORF">NCTC10036_01430</name>
</gene>
<evidence type="ECO:0000313" key="2">
    <source>
        <dbReference type="Proteomes" id="UP000281904"/>
    </source>
</evidence>
<protein>
    <submittedName>
        <fullName evidence="1">Uncharacterized protein</fullName>
    </submittedName>
</protein>
<name>A0A448S664_SERRU</name>
<reference evidence="1 2" key="1">
    <citation type="submission" date="2018-12" db="EMBL/GenBank/DDBJ databases">
        <authorList>
            <consortium name="Pathogen Informatics"/>
        </authorList>
    </citation>
    <scope>NUCLEOTIDE SEQUENCE [LARGE SCALE GENOMIC DNA]</scope>
    <source>
        <strain evidence="1 2">NCTC10036</strain>
    </source>
</reference>
<evidence type="ECO:0000313" key="1">
    <source>
        <dbReference type="EMBL" id="VEI63198.1"/>
    </source>
</evidence>